<comment type="similarity">
    <text evidence="10">Belongs to the ELO family.</text>
</comment>
<sequence>MWYSFNELVALAYRSKDSRVDEWFLMSSPVKPTILILAYMLIAIRIGPSLMKNRAPYNLKYTLRVYNIFQMIYNSYLFIAVWNEMQVIRSLMNDDCKIKRSDEMTLQCLSYGWLYLINKIVDLMDTIFMILRKKNAQISFLHVYHHSIMICLSWYGIKYMEVREDFGIIVAINTAIHVIMYFYYFVAAMGPQYQKYLWWKMYITKVQIGQFWAVPLYVLASIMKGCEISKMYTFWVMVHASIFALLFVDFYRKAYTKPSQIEHKKDSVRKGEKTT</sequence>
<feature type="transmembrane region" description="Helical" evidence="10">
    <location>
        <begin position="166"/>
        <end position="190"/>
    </location>
</feature>
<evidence type="ECO:0000313" key="12">
    <source>
        <dbReference type="Proteomes" id="UP000078200"/>
    </source>
</evidence>
<dbReference type="GO" id="GO:0005789">
    <property type="term" value="C:endoplasmic reticulum membrane"/>
    <property type="evidence" value="ECO:0007669"/>
    <property type="project" value="TreeGrafter"/>
</dbReference>
<dbReference type="GO" id="GO:0034626">
    <property type="term" value="P:fatty acid elongation, polyunsaturated fatty acid"/>
    <property type="evidence" value="ECO:0007669"/>
    <property type="project" value="TreeGrafter"/>
</dbReference>
<dbReference type="PANTHER" id="PTHR11157:SF103">
    <property type="entry name" value="ELONGATION OF VERY LONG CHAIN FATTY ACIDS PROTEIN"/>
    <property type="match status" value="1"/>
</dbReference>
<keyword evidence="7 10" id="KW-0443">Lipid metabolism</keyword>
<keyword evidence="8 10" id="KW-0472">Membrane</keyword>
<feature type="transmembrane region" description="Helical" evidence="10">
    <location>
        <begin position="232"/>
        <end position="251"/>
    </location>
</feature>
<dbReference type="AlphaFoldDB" id="A0A1A9VLR3"/>
<evidence type="ECO:0000256" key="6">
    <source>
        <dbReference type="ARBA" id="ARBA00022989"/>
    </source>
</evidence>
<keyword evidence="12" id="KW-1185">Reference proteome</keyword>
<evidence type="ECO:0000313" key="11">
    <source>
        <dbReference type="EnsemblMetazoa" id="GAUT041028-PA"/>
    </source>
</evidence>
<comment type="subcellular location">
    <subcellularLocation>
        <location evidence="1">Membrane</location>
        <topology evidence="1">Multi-pass membrane protein</topology>
    </subcellularLocation>
</comment>
<evidence type="ECO:0000256" key="3">
    <source>
        <dbReference type="ARBA" id="ARBA00022679"/>
    </source>
</evidence>
<name>A0A1A9VLR3_GLOAU</name>
<dbReference type="InterPro" id="IPR002076">
    <property type="entry name" value="ELO_fam"/>
</dbReference>
<evidence type="ECO:0000256" key="2">
    <source>
        <dbReference type="ARBA" id="ARBA00022516"/>
    </source>
</evidence>
<accession>A0A1A9VLR3</accession>
<dbReference type="EC" id="2.3.1.199" evidence="10"/>
<keyword evidence="3 10" id="KW-0808">Transferase</keyword>
<reference evidence="11" key="1">
    <citation type="submission" date="2020-05" db="UniProtKB">
        <authorList>
            <consortium name="EnsemblMetazoa"/>
        </authorList>
    </citation>
    <scope>IDENTIFICATION</scope>
    <source>
        <strain evidence="11">TTRI</strain>
    </source>
</reference>
<evidence type="ECO:0000256" key="10">
    <source>
        <dbReference type="RuleBase" id="RU361115"/>
    </source>
</evidence>
<dbReference type="GO" id="GO:0019367">
    <property type="term" value="P:fatty acid elongation, saturated fatty acid"/>
    <property type="evidence" value="ECO:0007669"/>
    <property type="project" value="TreeGrafter"/>
</dbReference>
<evidence type="ECO:0000256" key="1">
    <source>
        <dbReference type="ARBA" id="ARBA00004141"/>
    </source>
</evidence>
<organism evidence="11 12">
    <name type="scientific">Glossina austeni</name>
    <name type="common">Savannah tsetse fly</name>
    <dbReference type="NCBI Taxonomy" id="7395"/>
    <lineage>
        <taxon>Eukaryota</taxon>
        <taxon>Metazoa</taxon>
        <taxon>Ecdysozoa</taxon>
        <taxon>Arthropoda</taxon>
        <taxon>Hexapoda</taxon>
        <taxon>Insecta</taxon>
        <taxon>Pterygota</taxon>
        <taxon>Neoptera</taxon>
        <taxon>Endopterygota</taxon>
        <taxon>Diptera</taxon>
        <taxon>Brachycera</taxon>
        <taxon>Muscomorpha</taxon>
        <taxon>Hippoboscoidea</taxon>
        <taxon>Glossinidae</taxon>
        <taxon>Glossina</taxon>
    </lineage>
</organism>
<dbReference type="PROSITE" id="PS01188">
    <property type="entry name" value="ELO"/>
    <property type="match status" value="1"/>
</dbReference>
<feature type="transmembrane region" description="Helical" evidence="10">
    <location>
        <begin position="65"/>
        <end position="82"/>
    </location>
</feature>
<evidence type="ECO:0000256" key="5">
    <source>
        <dbReference type="ARBA" id="ARBA00022832"/>
    </source>
</evidence>
<dbReference type="EnsemblMetazoa" id="GAUT041028-RA">
    <property type="protein sequence ID" value="GAUT041028-PA"/>
    <property type="gene ID" value="GAUT041028"/>
</dbReference>
<dbReference type="GO" id="GO:0042761">
    <property type="term" value="P:very long-chain fatty acid biosynthetic process"/>
    <property type="evidence" value="ECO:0007669"/>
    <property type="project" value="TreeGrafter"/>
</dbReference>
<keyword evidence="2 10" id="KW-0444">Lipid biosynthesis</keyword>
<dbReference type="GO" id="GO:0009922">
    <property type="term" value="F:fatty acid elongase activity"/>
    <property type="evidence" value="ECO:0007669"/>
    <property type="project" value="UniProtKB-EC"/>
</dbReference>
<evidence type="ECO:0000256" key="4">
    <source>
        <dbReference type="ARBA" id="ARBA00022692"/>
    </source>
</evidence>
<feature type="transmembrane region" description="Helical" evidence="10">
    <location>
        <begin position="23"/>
        <end position="44"/>
    </location>
</feature>
<dbReference type="InterPro" id="IPR030457">
    <property type="entry name" value="ELO_CS"/>
</dbReference>
<proteinExistence type="inferred from homology"/>
<dbReference type="GO" id="GO:0030148">
    <property type="term" value="P:sphingolipid biosynthetic process"/>
    <property type="evidence" value="ECO:0007669"/>
    <property type="project" value="TreeGrafter"/>
</dbReference>
<keyword evidence="6 10" id="KW-1133">Transmembrane helix</keyword>
<feature type="transmembrane region" description="Helical" evidence="10">
    <location>
        <begin position="202"/>
        <end position="220"/>
    </location>
</feature>
<evidence type="ECO:0000256" key="9">
    <source>
        <dbReference type="ARBA" id="ARBA00023160"/>
    </source>
</evidence>
<dbReference type="VEuPathDB" id="VectorBase:GAUT041028"/>
<dbReference type="PANTHER" id="PTHR11157">
    <property type="entry name" value="FATTY ACID ACYL TRANSFERASE-RELATED"/>
    <property type="match status" value="1"/>
</dbReference>
<keyword evidence="5 10" id="KW-0276">Fatty acid metabolism</keyword>
<evidence type="ECO:0000256" key="8">
    <source>
        <dbReference type="ARBA" id="ARBA00023136"/>
    </source>
</evidence>
<dbReference type="GO" id="GO:0034625">
    <property type="term" value="P:fatty acid elongation, monounsaturated fatty acid"/>
    <property type="evidence" value="ECO:0007669"/>
    <property type="project" value="TreeGrafter"/>
</dbReference>
<keyword evidence="9 10" id="KW-0275">Fatty acid biosynthesis</keyword>
<feature type="transmembrane region" description="Helical" evidence="10">
    <location>
        <begin position="143"/>
        <end position="160"/>
    </location>
</feature>
<keyword evidence="4 10" id="KW-0812">Transmembrane</keyword>
<dbReference type="Proteomes" id="UP000078200">
    <property type="component" value="Unassembled WGS sequence"/>
</dbReference>
<dbReference type="Pfam" id="PF01151">
    <property type="entry name" value="ELO"/>
    <property type="match status" value="1"/>
</dbReference>
<comment type="catalytic activity">
    <reaction evidence="10">
        <text>a very-long-chain acyl-CoA + malonyl-CoA + H(+) = a very-long-chain 3-oxoacyl-CoA + CO2 + CoA</text>
        <dbReference type="Rhea" id="RHEA:32727"/>
        <dbReference type="ChEBI" id="CHEBI:15378"/>
        <dbReference type="ChEBI" id="CHEBI:16526"/>
        <dbReference type="ChEBI" id="CHEBI:57287"/>
        <dbReference type="ChEBI" id="CHEBI:57384"/>
        <dbReference type="ChEBI" id="CHEBI:90725"/>
        <dbReference type="ChEBI" id="CHEBI:90736"/>
        <dbReference type="EC" id="2.3.1.199"/>
    </reaction>
</comment>
<protein>
    <recommendedName>
        <fullName evidence="10">Elongation of very long chain fatty acids protein</fullName>
        <ecNumber evidence="10">2.3.1.199</ecNumber>
    </recommendedName>
    <alternativeName>
        <fullName evidence="10">Very-long-chain 3-oxoacyl-CoA synthase</fullName>
    </alternativeName>
</protein>
<dbReference type="STRING" id="7395.A0A1A9VLR3"/>
<evidence type="ECO:0000256" key="7">
    <source>
        <dbReference type="ARBA" id="ARBA00023098"/>
    </source>
</evidence>